<dbReference type="Proteomes" id="UP001187734">
    <property type="component" value="Unassembled WGS sequence"/>
</dbReference>
<feature type="region of interest" description="Disordered" evidence="1">
    <location>
        <begin position="173"/>
        <end position="212"/>
    </location>
</feature>
<accession>A0AAE8SIP0</accession>
<evidence type="ECO:0000313" key="3">
    <source>
        <dbReference type="Proteomes" id="UP001187734"/>
    </source>
</evidence>
<proteinExistence type="predicted"/>
<dbReference type="AlphaFoldDB" id="A0AAE8SIP0"/>
<feature type="compositionally biased region" description="Basic and acidic residues" evidence="1">
    <location>
        <begin position="104"/>
        <end position="117"/>
    </location>
</feature>
<evidence type="ECO:0000256" key="1">
    <source>
        <dbReference type="SAM" id="MobiDB-lite"/>
    </source>
</evidence>
<feature type="region of interest" description="Disordered" evidence="1">
    <location>
        <begin position="30"/>
        <end position="74"/>
    </location>
</feature>
<feature type="region of interest" description="Disordered" evidence="1">
    <location>
        <begin position="89"/>
        <end position="117"/>
    </location>
</feature>
<feature type="compositionally biased region" description="Polar residues" evidence="1">
    <location>
        <begin position="63"/>
        <end position="72"/>
    </location>
</feature>
<comment type="caution">
    <text evidence="2">The sequence shown here is derived from an EMBL/GenBank/DDBJ whole genome shotgun (WGS) entry which is preliminary data.</text>
</comment>
<feature type="compositionally biased region" description="Basic and acidic residues" evidence="1">
    <location>
        <begin position="179"/>
        <end position="197"/>
    </location>
</feature>
<protein>
    <submittedName>
        <fullName evidence="2">Uncharacterized protein</fullName>
    </submittedName>
</protein>
<dbReference type="EMBL" id="ONZP01000223">
    <property type="protein sequence ID" value="SPJ78306.1"/>
    <property type="molecule type" value="Genomic_DNA"/>
</dbReference>
<name>A0AAE8SIP0_9HYPO</name>
<reference evidence="2" key="1">
    <citation type="submission" date="2018-03" db="EMBL/GenBank/DDBJ databases">
        <authorList>
            <person name="Guldener U."/>
        </authorList>
    </citation>
    <scope>NUCLEOTIDE SEQUENCE</scope>
</reference>
<evidence type="ECO:0000313" key="2">
    <source>
        <dbReference type="EMBL" id="SPJ78306.1"/>
    </source>
</evidence>
<sequence>MALAGPSQEMVRIQRPTLQSLLQRGRPLLQNQVPIGGPPLQNQLPIGGPPFQNQLHIGGPLQEQPTQNQFHQQPPAKWVEIQEAVSYSTPPMSEAGHAGPSREPPPRDPLQEDPRQEDFHHKLPGEHVAIAKAIPTSNLPVAGVTQAGQSQGVLLQNEHVEALLPEFTRCCPSPPSLSEELRAELSQEVLSREKELEEAQSQERPPPGPPVN</sequence>
<keyword evidence="3" id="KW-1185">Reference proteome</keyword>
<gene>
    <name evidence="2" type="ORF">FTOL_06695</name>
</gene>
<organism evidence="2 3">
    <name type="scientific">Fusarium torulosum</name>
    <dbReference type="NCBI Taxonomy" id="33205"/>
    <lineage>
        <taxon>Eukaryota</taxon>
        <taxon>Fungi</taxon>
        <taxon>Dikarya</taxon>
        <taxon>Ascomycota</taxon>
        <taxon>Pezizomycotina</taxon>
        <taxon>Sordariomycetes</taxon>
        <taxon>Hypocreomycetidae</taxon>
        <taxon>Hypocreales</taxon>
        <taxon>Nectriaceae</taxon>
        <taxon>Fusarium</taxon>
    </lineage>
</organism>